<dbReference type="InterPro" id="IPR036271">
    <property type="entry name" value="Tet_transcr_reg_TetR-rel_C_sf"/>
</dbReference>
<dbReference type="Proteomes" id="UP000216867">
    <property type="component" value="Unassembled WGS sequence"/>
</dbReference>
<dbReference type="PRINTS" id="PR00455">
    <property type="entry name" value="HTHTETR"/>
</dbReference>
<feature type="compositionally biased region" description="Basic and acidic residues" evidence="2">
    <location>
        <begin position="201"/>
        <end position="212"/>
    </location>
</feature>
<dbReference type="InterPro" id="IPR009057">
    <property type="entry name" value="Homeodomain-like_sf"/>
</dbReference>
<reference evidence="3 4" key="1">
    <citation type="submission" date="2017-04" db="EMBL/GenBank/DDBJ databases">
        <title>Kefir bacterial isolates.</title>
        <authorList>
            <person name="Kim Y."/>
            <person name="Blasche S."/>
            <person name="Patil K.R."/>
        </authorList>
    </citation>
    <scope>NUCLEOTIDE SEQUENCE [LARGE SCALE GENOMIC DNA]</scope>
    <source>
        <strain evidence="3 4">OG2</strain>
    </source>
</reference>
<dbReference type="PANTHER" id="PTHR30055:SF200">
    <property type="entry name" value="HTH-TYPE TRANSCRIPTIONAL REPRESSOR BDCR"/>
    <property type="match status" value="1"/>
</dbReference>
<sequence length="234" mass="25066">MREVGPSMAKPDASLRILEATRQEIAANGVRGLRVQNVAKRAGVSLGLVYYHFEDRSGLLTATIDSVNQAVEGRVLRPGTSRGDTEAIIDQLAGEVGDESALRSDSVVWNEIRAIAVFEAELREALATTTRDWEKRFGELLRSLGLGERAVDDTATLLTSLVEGISGRWLSAQLETAEAQRLIRLGAGSILAAATARAGTDERARTAVDRSDSAPNTSVADHLGDTTANPRTNE</sequence>
<evidence type="ECO:0000313" key="3">
    <source>
        <dbReference type="EMBL" id="PAK96909.1"/>
    </source>
</evidence>
<evidence type="ECO:0000313" key="4">
    <source>
        <dbReference type="Proteomes" id="UP000216867"/>
    </source>
</evidence>
<gene>
    <name evidence="3" type="ORF">B8X04_03115</name>
</gene>
<dbReference type="SUPFAM" id="SSF48498">
    <property type="entry name" value="Tetracyclin repressor-like, C-terminal domain"/>
    <property type="match status" value="1"/>
</dbReference>
<dbReference type="GO" id="GO:0000976">
    <property type="term" value="F:transcription cis-regulatory region binding"/>
    <property type="evidence" value="ECO:0007669"/>
    <property type="project" value="TreeGrafter"/>
</dbReference>
<comment type="caution">
    <text evidence="3">The sequence shown here is derived from an EMBL/GenBank/DDBJ whole genome shotgun (WGS) entry which is preliminary data.</text>
</comment>
<dbReference type="InterPro" id="IPR001647">
    <property type="entry name" value="HTH_TetR"/>
</dbReference>
<feature type="region of interest" description="Disordered" evidence="2">
    <location>
        <begin position="201"/>
        <end position="234"/>
    </location>
</feature>
<evidence type="ECO:0000256" key="2">
    <source>
        <dbReference type="SAM" id="MobiDB-lite"/>
    </source>
</evidence>
<dbReference type="Gene3D" id="1.10.357.10">
    <property type="entry name" value="Tetracycline Repressor, domain 2"/>
    <property type="match status" value="1"/>
</dbReference>
<name>A0A269ZH02_9MICO</name>
<proteinExistence type="predicted"/>
<keyword evidence="1" id="KW-0238">DNA-binding</keyword>
<dbReference type="SUPFAM" id="SSF46689">
    <property type="entry name" value="Homeodomain-like"/>
    <property type="match status" value="1"/>
</dbReference>
<protein>
    <submittedName>
        <fullName evidence="3">Uncharacterized protein</fullName>
    </submittedName>
</protein>
<dbReference type="PROSITE" id="PS50977">
    <property type="entry name" value="HTH_TETR_2"/>
    <property type="match status" value="1"/>
</dbReference>
<dbReference type="Pfam" id="PF00440">
    <property type="entry name" value="TetR_N"/>
    <property type="match status" value="1"/>
</dbReference>
<dbReference type="RefSeq" id="WP_095375430.1">
    <property type="nucleotide sequence ID" value="NZ_CP068173.1"/>
</dbReference>
<dbReference type="GO" id="GO:0003700">
    <property type="term" value="F:DNA-binding transcription factor activity"/>
    <property type="evidence" value="ECO:0007669"/>
    <property type="project" value="TreeGrafter"/>
</dbReference>
<accession>A0A269ZH02</accession>
<dbReference type="AlphaFoldDB" id="A0A269ZH02"/>
<dbReference type="EMBL" id="NCWY01000002">
    <property type="protein sequence ID" value="PAK96909.1"/>
    <property type="molecule type" value="Genomic_DNA"/>
</dbReference>
<dbReference type="PANTHER" id="PTHR30055">
    <property type="entry name" value="HTH-TYPE TRANSCRIPTIONAL REGULATOR RUTR"/>
    <property type="match status" value="1"/>
</dbReference>
<evidence type="ECO:0000256" key="1">
    <source>
        <dbReference type="ARBA" id="ARBA00023125"/>
    </source>
</evidence>
<dbReference type="InterPro" id="IPR050109">
    <property type="entry name" value="HTH-type_TetR-like_transc_reg"/>
</dbReference>
<organism evidence="3 4">
    <name type="scientific">Brevibacterium casei</name>
    <dbReference type="NCBI Taxonomy" id="33889"/>
    <lineage>
        <taxon>Bacteria</taxon>
        <taxon>Bacillati</taxon>
        <taxon>Actinomycetota</taxon>
        <taxon>Actinomycetes</taxon>
        <taxon>Micrococcales</taxon>
        <taxon>Brevibacteriaceae</taxon>
        <taxon>Brevibacterium</taxon>
    </lineage>
</organism>